<keyword evidence="2" id="KW-0645">Protease</keyword>
<organism evidence="8 9">
    <name type="scientific">Candidatus Streptococcus faecavium</name>
    <dbReference type="NCBI Taxonomy" id="2838763"/>
    <lineage>
        <taxon>Bacteria</taxon>
        <taxon>Bacillati</taxon>
        <taxon>Bacillota</taxon>
        <taxon>Bacilli</taxon>
        <taxon>Lactobacillales</taxon>
        <taxon>Streptococcaceae</taxon>
        <taxon>Streptococcus</taxon>
    </lineage>
</organism>
<dbReference type="PANTHER" id="PTHR30471:SF3">
    <property type="entry name" value="UPF0758 PROTEIN YEES-RELATED"/>
    <property type="match status" value="1"/>
</dbReference>
<evidence type="ECO:0000256" key="1">
    <source>
        <dbReference type="ARBA" id="ARBA00010243"/>
    </source>
</evidence>
<evidence type="ECO:0000313" key="8">
    <source>
        <dbReference type="EMBL" id="HIZ66992.1"/>
    </source>
</evidence>
<dbReference type="CDD" id="cd08071">
    <property type="entry name" value="MPN_DUF2466"/>
    <property type="match status" value="1"/>
</dbReference>
<protein>
    <submittedName>
        <fullName evidence="8">JAB domain-containing protein</fullName>
    </submittedName>
</protein>
<dbReference type="PANTHER" id="PTHR30471">
    <property type="entry name" value="DNA REPAIR PROTEIN RADC"/>
    <property type="match status" value="1"/>
</dbReference>
<evidence type="ECO:0000259" key="7">
    <source>
        <dbReference type="PROSITE" id="PS50249"/>
    </source>
</evidence>
<dbReference type="PROSITE" id="PS50249">
    <property type="entry name" value="MPN"/>
    <property type="match status" value="1"/>
</dbReference>
<dbReference type="PROSITE" id="PS01302">
    <property type="entry name" value="UPF0758"/>
    <property type="match status" value="1"/>
</dbReference>
<dbReference type="InterPro" id="IPR001405">
    <property type="entry name" value="UPF0758"/>
</dbReference>
<dbReference type="Gene3D" id="3.40.140.10">
    <property type="entry name" value="Cytidine Deaminase, domain 2"/>
    <property type="match status" value="1"/>
</dbReference>
<keyword evidence="5" id="KW-0862">Zinc</keyword>
<comment type="similarity">
    <text evidence="1">Belongs to the UPF0758 family.</text>
</comment>
<dbReference type="InterPro" id="IPR020891">
    <property type="entry name" value="UPF0758_CS"/>
</dbReference>
<dbReference type="GO" id="GO:0006508">
    <property type="term" value="P:proteolysis"/>
    <property type="evidence" value="ECO:0007669"/>
    <property type="project" value="UniProtKB-KW"/>
</dbReference>
<evidence type="ECO:0000256" key="4">
    <source>
        <dbReference type="ARBA" id="ARBA00022801"/>
    </source>
</evidence>
<dbReference type="GO" id="GO:0008237">
    <property type="term" value="F:metallopeptidase activity"/>
    <property type="evidence" value="ECO:0007669"/>
    <property type="project" value="UniProtKB-KW"/>
</dbReference>
<evidence type="ECO:0000256" key="2">
    <source>
        <dbReference type="ARBA" id="ARBA00022670"/>
    </source>
</evidence>
<gene>
    <name evidence="8" type="ORF">H9965_00680</name>
</gene>
<proteinExistence type="inferred from homology"/>
<accession>A0A9D2FUF9</accession>
<dbReference type="AlphaFoldDB" id="A0A9D2FUF9"/>
<sequence>MEKEIILQEISAVYQTKNDVKVPIKRCTNAWEVGYFFSKEIGNLTQERLVALFLNTKNEVLAYSVITQGTINQSIANPRDILQRALLTNSAGVIIAHNHPSGNLTPSEDDKRSTKRLKECCEWMGITLLDHFIVSEESHLSFASQGLL</sequence>
<dbReference type="GO" id="GO:0046872">
    <property type="term" value="F:metal ion binding"/>
    <property type="evidence" value="ECO:0007669"/>
    <property type="project" value="UniProtKB-KW"/>
</dbReference>
<evidence type="ECO:0000256" key="5">
    <source>
        <dbReference type="ARBA" id="ARBA00022833"/>
    </source>
</evidence>
<reference evidence="8" key="1">
    <citation type="journal article" date="2021" name="PeerJ">
        <title>Extensive microbial diversity within the chicken gut microbiome revealed by metagenomics and culture.</title>
        <authorList>
            <person name="Gilroy R."/>
            <person name="Ravi A."/>
            <person name="Getino M."/>
            <person name="Pursley I."/>
            <person name="Horton D.L."/>
            <person name="Alikhan N.F."/>
            <person name="Baker D."/>
            <person name="Gharbi K."/>
            <person name="Hall N."/>
            <person name="Watson M."/>
            <person name="Adriaenssens E.M."/>
            <person name="Foster-Nyarko E."/>
            <person name="Jarju S."/>
            <person name="Secka A."/>
            <person name="Antonio M."/>
            <person name="Oren A."/>
            <person name="Chaudhuri R.R."/>
            <person name="La Ragione R."/>
            <person name="Hildebrand F."/>
            <person name="Pallen M.J."/>
        </authorList>
    </citation>
    <scope>NUCLEOTIDE SEQUENCE</scope>
    <source>
        <strain evidence="8">ChiBcolR9-63</strain>
    </source>
</reference>
<keyword evidence="4" id="KW-0378">Hydrolase</keyword>
<evidence type="ECO:0000313" key="9">
    <source>
        <dbReference type="Proteomes" id="UP000824058"/>
    </source>
</evidence>
<dbReference type="InterPro" id="IPR025657">
    <property type="entry name" value="RadC_JAB"/>
</dbReference>
<dbReference type="EMBL" id="DXBD01000006">
    <property type="protein sequence ID" value="HIZ66992.1"/>
    <property type="molecule type" value="Genomic_DNA"/>
</dbReference>
<reference evidence="8" key="2">
    <citation type="submission" date="2021-04" db="EMBL/GenBank/DDBJ databases">
        <authorList>
            <person name="Gilroy R."/>
        </authorList>
    </citation>
    <scope>NUCLEOTIDE SEQUENCE</scope>
    <source>
        <strain evidence="8">ChiBcolR9-63</strain>
    </source>
</reference>
<dbReference type="InterPro" id="IPR037518">
    <property type="entry name" value="MPN"/>
</dbReference>
<keyword evidence="3" id="KW-0479">Metal-binding</keyword>
<keyword evidence="6" id="KW-0482">Metalloprotease</keyword>
<evidence type="ECO:0000256" key="3">
    <source>
        <dbReference type="ARBA" id="ARBA00022723"/>
    </source>
</evidence>
<evidence type="ECO:0000256" key="6">
    <source>
        <dbReference type="ARBA" id="ARBA00023049"/>
    </source>
</evidence>
<comment type="caution">
    <text evidence="8">The sequence shown here is derived from an EMBL/GenBank/DDBJ whole genome shotgun (WGS) entry which is preliminary data.</text>
</comment>
<dbReference type="Proteomes" id="UP000824058">
    <property type="component" value="Unassembled WGS sequence"/>
</dbReference>
<name>A0A9D2FUF9_9STRE</name>
<dbReference type="Pfam" id="PF04002">
    <property type="entry name" value="RadC"/>
    <property type="match status" value="1"/>
</dbReference>
<feature type="domain" description="MPN" evidence="7">
    <location>
        <begin position="16"/>
        <end position="148"/>
    </location>
</feature>